<dbReference type="OrthoDB" id="10424901at2759"/>
<name>A0A6J7ZTH2_MYTCO</name>
<evidence type="ECO:0000256" key="1">
    <source>
        <dbReference type="SAM" id="Phobius"/>
    </source>
</evidence>
<evidence type="ECO:0000256" key="2">
    <source>
        <dbReference type="SAM" id="SignalP"/>
    </source>
</evidence>
<sequence length="242" mass="27735">MEKLILSSCLCFFCILKPCYVLDSPSIEGELAGQILEFNCSTSHKPFGQTVEIVANEKSLFTLAHFNTTCFQKNVACKPDKCSCTSNWFQWEMEIQNPTIILKVQCLMRYPENKREIVNATIAFNGSYFWDYSAKQTVQTVEINFASTTKVALNTIDNSTTVYIAVGAVSAFIFIIIMIFIAWLYRRRGRKRRNLESPLVRVENWASGVGLADRRRNRSSSFEMQIRERISDHSESTDSKEE</sequence>
<proteinExistence type="predicted"/>
<feature type="chain" id="PRO_5026863725" evidence="2">
    <location>
        <begin position="22"/>
        <end position="242"/>
    </location>
</feature>
<keyword evidence="2" id="KW-0732">Signal</keyword>
<evidence type="ECO:0000313" key="3">
    <source>
        <dbReference type="EMBL" id="CAC5355053.1"/>
    </source>
</evidence>
<dbReference type="Proteomes" id="UP000507470">
    <property type="component" value="Unassembled WGS sequence"/>
</dbReference>
<keyword evidence="4" id="KW-1185">Reference proteome</keyword>
<keyword evidence="1" id="KW-0472">Membrane</keyword>
<accession>A0A6J7ZTH2</accession>
<dbReference type="AlphaFoldDB" id="A0A6J7ZTH2"/>
<gene>
    <name evidence="3" type="ORF">MCOR_66</name>
</gene>
<keyword evidence="1" id="KW-1133">Transmembrane helix</keyword>
<feature type="transmembrane region" description="Helical" evidence="1">
    <location>
        <begin position="162"/>
        <end position="185"/>
    </location>
</feature>
<feature type="signal peptide" evidence="2">
    <location>
        <begin position="1"/>
        <end position="21"/>
    </location>
</feature>
<keyword evidence="1" id="KW-0812">Transmembrane</keyword>
<dbReference type="EMBL" id="CACVKT020000002">
    <property type="protein sequence ID" value="CAC5355053.1"/>
    <property type="molecule type" value="Genomic_DNA"/>
</dbReference>
<evidence type="ECO:0000313" key="4">
    <source>
        <dbReference type="Proteomes" id="UP000507470"/>
    </source>
</evidence>
<protein>
    <submittedName>
        <fullName evidence="3">Uncharacterized protein</fullName>
    </submittedName>
</protein>
<reference evidence="3 4" key="1">
    <citation type="submission" date="2020-06" db="EMBL/GenBank/DDBJ databases">
        <authorList>
            <person name="Li R."/>
            <person name="Bekaert M."/>
        </authorList>
    </citation>
    <scope>NUCLEOTIDE SEQUENCE [LARGE SCALE GENOMIC DNA]</scope>
    <source>
        <strain evidence="4">wild</strain>
    </source>
</reference>
<organism evidence="3 4">
    <name type="scientific">Mytilus coruscus</name>
    <name type="common">Sea mussel</name>
    <dbReference type="NCBI Taxonomy" id="42192"/>
    <lineage>
        <taxon>Eukaryota</taxon>
        <taxon>Metazoa</taxon>
        <taxon>Spiralia</taxon>
        <taxon>Lophotrochozoa</taxon>
        <taxon>Mollusca</taxon>
        <taxon>Bivalvia</taxon>
        <taxon>Autobranchia</taxon>
        <taxon>Pteriomorphia</taxon>
        <taxon>Mytilida</taxon>
        <taxon>Mytiloidea</taxon>
        <taxon>Mytilidae</taxon>
        <taxon>Mytilinae</taxon>
        <taxon>Mytilus</taxon>
    </lineage>
</organism>